<sequence>MKKLLLILAFIVTGSSLAEQNRPELQPTVCERTEGDYLAYISGAVVSPDDLYTTTCKEQSLEGLQRVGDNWESAERPLRTYLVTKVKESSGCDSSDNGKTIDGYHYRNACYSIASNEYPEYGDELLCSEAWSLESNVLTKITCQIGLSTFVFSPNDWFHHSNFHGEIDRWGAIDNLDTYRQDMLTVSVGQCSRF</sequence>
<dbReference type="AlphaFoldDB" id="A0A382E8T5"/>
<dbReference type="EMBL" id="UINC01043163">
    <property type="protein sequence ID" value="SVB46809.1"/>
    <property type="molecule type" value="Genomic_DNA"/>
</dbReference>
<gene>
    <name evidence="1" type="ORF">METZ01_LOCUS199663</name>
</gene>
<organism evidence="1">
    <name type="scientific">marine metagenome</name>
    <dbReference type="NCBI Taxonomy" id="408172"/>
    <lineage>
        <taxon>unclassified sequences</taxon>
        <taxon>metagenomes</taxon>
        <taxon>ecological metagenomes</taxon>
    </lineage>
</organism>
<accession>A0A382E8T5</accession>
<reference evidence="1" key="1">
    <citation type="submission" date="2018-05" db="EMBL/GenBank/DDBJ databases">
        <authorList>
            <person name="Lanie J.A."/>
            <person name="Ng W.-L."/>
            <person name="Kazmierczak K.M."/>
            <person name="Andrzejewski T.M."/>
            <person name="Davidsen T.M."/>
            <person name="Wayne K.J."/>
            <person name="Tettelin H."/>
            <person name="Glass J.I."/>
            <person name="Rusch D."/>
            <person name="Podicherti R."/>
            <person name="Tsui H.-C.T."/>
            <person name="Winkler M.E."/>
        </authorList>
    </citation>
    <scope>NUCLEOTIDE SEQUENCE</scope>
</reference>
<evidence type="ECO:0000313" key="1">
    <source>
        <dbReference type="EMBL" id="SVB46809.1"/>
    </source>
</evidence>
<proteinExistence type="predicted"/>
<name>A0A382E8T5_9ZZZZ</name>
<protein>
    <submittedName>
        <fullName evidence="1">Uncharacterized protein</fullName>
    </submittedName>
</protein>